<proteinExistence type="predicted"/>
<protein>
    <submittedName>
        <fullName evidence="4">T9SS type A sorting domain-containing protein</fullName>
    </submittedName>
</protein>
<evidence type="ECO:0000313" key="4">
    <source>
        <dbReference type="EMBL" id="MDG4716608.1"/>
    </source>
</evidence>
<reference evidence="4 5" key="1">
    <citation type="submission" date="2023-03" db="EMBL/GenBank/DDBJ databases">
        <title>Strain YYF002 represents a novel species in the genus Winogradskyella isolated from seawater.</title>
        <authorList>
            <person name="Fu Z.-Y."/>
        </authorList>
    </citation>
    <scope>NUCLEOTIDE SEQUENCE [LARGE SCALE GENOMIC DNA]</scope>
    <source>
        <strain evidence="4 5">YYF002</strain>
    </source>
</reference>
<feature type="domain" description="Secretion system C-terminal sorting" evidence="3">
    <location>
        <begin position="56"/>
        <end position="126"/>
    </location>
</feature>
<comment type="caution">
    <text evidence="4">The sequence shown here is derived from an EMBL/GenBank/DDBJ whole genome shotgun (WGS) entry which is preliminary data.</text>
</comment>
<evidence type="ECO:0000313" key="5">
    <source>
        <dbReference type="Proteomes" id="UP001529085"/>
    </source>
</evidence>
<dbReference type="InterPro" id="IPR026444">
    <property type="entry name" value="Secre_tail"/>
</dbReference>
<evidence type="ECO:0000259" key="3">
    <source>
        <dbReference type="Pfam" id="PF18962"/>
    </source>
</evidence>
<dbReference type="Pfam" id="PF18962">
    <property type="entry name" value="Por_Secre_tail"/>
    <property type="match status" value="1"/>
</dbReference>
<dbReference type="Proteomes" id="UP001529085">
    <property type="component" value="Unassembled WGS sequence"/>
</dbReference>
<dbReference type="NCBIfam" id="TIGR04183">
    <property type="entry name" value="Por_Secre_tail"/>
    <property type="match status" value="1"/>
</dbReference>
<gene>
    <name evidence="4" type="ORF">P7122_12045</name>
</gene>
<evidence type="ECO:0000256" key="2">
    <source>
        <dbReference type="SAM" id="SignalP"/>
    </source>
</evidence>
<dbReference type="RefSeq" id="WP_278006050.1">
    <property type="nucleotide sequence ID" value="NZ_JARSBN010000006.1"/>
</dbReference>
<organism evidence="4 5">
    <name type="scientific">Winogradskyella marincola</name>
    <dbReference type="NCBI Taxonomy" id="3037795"/>
    <lineage>
        <taxon>Bacteria</taxon>
        <taxon>Pseudomonadati</taxon>
        <taxon>Bacteroidota</taxon>
        <taxon>Flavobacteriia</taxon>
        <taxon>Flavobacteriales</taxon>
        <taxon>Flavobacteriaceae</taxon>
        <taxon>Winogradskyella</taxon>
    </lineage>
</organism>
<name>A0ABT6G3I4_9FLAO</name>
<dbReference type="EMBL" id="JARSBN010000006">
    <property type="protein sequence ID" value="MDG4716608.1"/>
    <property type="molecule type" value="Genomic_DNA"/>
</dbReference>
<feature type="chain" id="PRO_5045687063" evidence="2">
    <location>
        <begin position="20"/>
        <end position="128"/>
    </location>
</feature>
<keyword evidence="1 2" id="KW-0732">Signal</keyword>
<feature type="signal peptide" evidence="2">
    <location>
        <begin position="1"/>
        <end position="19"/>
    </location>
</feature>
<accession>A0ABT6G3I4</accession>
<sequence>MKRALLLFSFCLFLNFSHAGEEDRRWIEFDCHDCITELNVIDVFQTIDQEDLEFVISPNPAKNKLNVTLPKGTDEASIEVFDVLGKRVHKGTITKLASSVNVSSWKSGVYLVKVSDGKTSQTKRFIKQ</sequence>
<evidence type="ECO:0000256" key="1">
    <source>
        <dbReference type="ARBA" id="ARBA00022729"/>
    </source>
</evidence>
<keyword evidence="5" id="KW-1185">Reference proteome</keyword>